<proteinExistence type="predicted"/>
<dbReference type="Proteomes" id="UP000214720">
    <property type="component" value="Unassembled WGS sequence"/>
</dbReference>
<sequence length="315" mass="31535">MTSRKTSSGYFAVPLCRLAVATSLSALAACGGGGDTGNSSNVNNASETGTSGAKGGSIPSSASAFISAIFLQTGGTGYVSFVSSKNTSSQYTGVASEQLSISTASSTVFNAQTSEVIGQYRATLARQTIVTAAGDFSTLGLGNDIQMFHQDLTGFTFGLGGSADVFRATLTSSDVSGQSIAGVATDADSGVAHALAADTVAMPGGSIRYSTQITASAPVLVVQSGAVASSQTLAQLQQQFGGTVATLGDVSYLTGMNENAPASAYAQLNVGVYAATYAMAGQSVPITLLAGTDIAFNQIASSFIVQELKSHAAEL</sequence>
<evidence type="ECO:0000313" key="2">
    <source>
        <dbReference type="EMBL" id="OXC75907.1"/>
    </source>
</evidence>
<dbReference type="OrthoDB" id="9842856at2"/>
<feature type="signal peptide" evidence="1">
    <location>
        <begin position="1"/>
        <end position="28"/>
    </location>
</feature>
<reference evidence="3" key="1">
    <citation type="submission" date="2017-01" db="EMBL/GenBank/DDBJ databases">
        <title>Genome Analysis of Deinococcus marmoris KOPRI26562.</title>
        <authorList>
            <person name="Kim J.H."/>
            <person name="Oh H.-M."/>
        </authorList>
    </citation>
    <scope>NUCLEOTIDE SEQUENCE [LARGE SCALE GENOMIC DNA]</scope>
    <source>
        <strain evidence="3">PAMC 26633</strain>
    </source>
</reference>
<protein>
    <recommendedName>
        <fullName evidence="4">Lipoprotein</fullName>
    </recommendedName>
</protein>
<dbReference type="RefSeq" id="WP_089162807.1">
    <property type="nucleotide sequence ID" value="NZ_MTHB01000159.1"/>
</dbReference>
<organism evidence="2 3">
    <name type="scientific">Caballeronia sordidicola</name>
    <name type="common">Burkholderia sordidicola</name>
    <dbReference type="NCBI Taxonomy" id="196367"/>
    <lineage>
        <taxon>Bacteria</taxon>
        <taxon>Pseudomonadati</taxon>
        <taxon>Pseudomonadota</taxon>
        <taxon>Betaproteobacteria</taxon>
        <taxon>Burkholderiales</taxon>
        <taxon>Burkholderiaceae</taxon>
        <taxon>Caballeronia</taxon>
    </lineage>
</organism>
<evidence type="ECO:0000256" key="1">
    <source>
        <dbReference type="SAM" id="SignalP"/>
    </source>
</evidence>
<dbReference type="AlphaFoldDB" id="A0A226WYQ3"/>
<keyword evidence="1" id="KW-0732">Signal</keyword>
<name>A0A226WYQ3_CABSO</name>
<gene>
    <name evidence="2" type="ORF">BSU04_24635</name>
</gene>
<comment type="caution">
    <text evidence="2">The sequence shown here is derived from an EMBL/GenBank/DDBJ whole genome shotgun (WGS) entry which is preliminary data.</text>
</comment>
<dbReference type="EMBL" id="MTHB01000159">
    <property type="protein sequence ID" value="OXC75907.1"/>
    <property type="molecule type" value="Genomic_DNA"/>
</dbReference>
<dbReference type="PROSITE" id="PS51257">
    <property type="entry name" value="PROKAR_LIPOPROTEIN"/>
    <property type="match status" value="1"/>
</dbReference>
<evidence type="ECO:0008006" key="4">
    <source>
        <dbReference type="Google" id="ProtNLM"/>
    </source>
</evidence>
<feature type="chain" id="PRO_5013370889" description="Lipoprotein" evidence="1">
    <location>
        <begin position="29"/>
        <end position="315"/>
    </location>
</feature>
<accession>A0A226WYQ3</accession>
<evidence type="ECO:0000313" key="3">
    <source>
        <dbReference type="Proteomes" id="UP000214720"/>
    </source>
</evidence>